<evidence type="ECO:0000259" key="2">
    <source>
        <dbReference type="PROSITE" id="PS50048"/>
    </source>
</evidence>
<dbReference type="GO" id="GO:0000981">
    <property type="term" value="F:DNA-binding transcription factor activity, RNA polymerase II-specific"/>
    <property type="evidence" value="ECO:0007669"/>
    <property type="project" value="InterPro"/>
</dbReference>
<dbReference type="EMBL" id="JAHMHS010000084">
    <property type="protein sequence ID" value="KAK1721433.1"/>
    <property type="molecule type" value="Genomic_DNA"/>
</dbReference>
<accession>A0AAD8XC23</accession>
<dbReference type="GeneID" id="85386985"/>
<comment type="caution">
    <text evidence="3">The sequence shown here is derived from an EMBL/GenBank/DDBJ whole genome shotgun (WGS) entry which is preliminary data.</text>
</comment>
<dbReference type="PROSITE" id="PS00463">
    <property type="entry name" value="ZN2_CY6_FUNGAL_1"/>
    <property type="match status" value="1"/>
</dbReference>
<reference evidence="3" key="1">
    <citation type="submission" date="2021-12" db="EMBL/GenBank/DDBJ databases">
        <title>Comparative genomics, transcriptomics and evolutionary studies reveal genomic signatures of adaptation to plant cell wall in hemibiotrophic fungi.</title>
        <authorList>
            <consortium name="DOE Joint Genome Institute"/>
            <person name="Baroncelli R."/>
            <person name="Diaz J.F."/>
            <person name="Benocci T."/>
            <person name="Peng M."/>
            <person name="Battaglia E."/>
            <person name="Haridas S."/>
            <person name="Andreopoulos W."/>
            <person name="Labutti K."/>
            <person name="Pangilinan J."/>
            <person name="Floch G.L."/>
            <person name="Makela M.R."/>
            <person name="Henrissat B."/>
            <person name="Grigoriev I.V."/>
            <person name="Crouch J.A."/>
            <person name="De Vries R.P."/>
            <person name="Sukno S.A."/>
            <person name="Thon M.R."/>
        </authorList>
    </citation>
    <scope>NUCLEOTIDE SEQUENCE</scope>
    <source>
        <strain evidence="3">CBS 112980</strain>
    </source>
</reference>
<evidence type="ECO:0000313" key="4">
    <source>
        <dbReference type="Proteomes" id="UP001244207"/>
    </source>
</evidence>
<dbReference type="GO" id="GO:0008270">
    <property type="term" value="F:zinc ion binding"/>
    <property type="evidence" value="ECO:0007669"/>
    <property type="project" value="InterPro"/>
</dbReference>
<keyword evidence="1" id="KW-0539">Nucleus</keyword>
<dbReference type="InterPro" id="IPR001138">
    <property type="entry name" value="Zn2Cys6_DnaBD"/>
</dbReference>
<dbReference type="AlphaFoldDB" id="A0AAD8XC23"/>
<dbReference type="SUPFAM" id="SSF57701">
    <property type="entry name" value="Zn2/Cys6 DNA-binding domain"/>
    <property type="match status" value="1"/>
</dbReference>
<dbReference type="InterPro" id="IPR036864">
    <property type="entry name" value="Zn2-C6_fun-type_DNA-bd_sf"/>
</dbReference>
<dbReference type="PROSITE" id="PS50048">
    <property type="entry name" value="ZN2_CY6_FUNGAL_2"/>
    <property type="match status" value="1"/>
</dbReference>
<evidence type="ECO:0000313" key="3">
    <source>
        <dbReference type="EMBL" id="KAK1721433.1"/>
    </source>
</evidence>
<keyword evidence="4" id="KW-1185">Reference proteome</keyword>
<organism evidence="3 4">
    <name type="scientific">Glomerella acutata</name>
    <name type="common">Colletotrichum acutatum</name>
    <dbReference type="NCBI Taxonomy" id="27357"/>
    <lineage>
        <taxon>Eukaryota</taxon>
        <taxon>Fungi</taxon>
        <taxon>Dikarya</taxon>
        <taxon>Ascomycota</taxon>
        <taxon>Pezizomycotina</taxon>
        <taxon>Sordariomycetes</taxon>
        <taxon>Hypocreomycetidae</taxon>
        <taxon>Glomerellales</taxon>
        <taxon>Glomerellaceae</taxon>
        <taxon>Colletotrichum</taxon>
        <taxon>Colletotrichum acutatum species complex</taxon>
    </lineage>
</organism>
<dbReference type="Proteomes" id="UP001244207">
    <property type="component" value="Unassembled WGS sequence"/>
</dbReference>
<evidence type="ECO:0000256" key="1">
    <source>
        <dbReference type="ARBA" id="ARBA00023242"/>
    </source>
</evidence>
<gene>
    <name evidence="3" type="ORF">BDZ83DRAFT_437720</name>
</gene>
<dbReference type="RefSeq" id="XP_060362229.1">
    <property type="nucleotide sequence ID" value="XM_060503086.1"/>
</dbReference>
<sequence length="171" mass="18964">MDPNCAFRRTTPNALQRRPYRSKRNRPCMLCRSRKTSCRRAEKDIACITCRKRGQRCSFLDDLTQESGTASVTGGSPNDGYGLDDLGQAGVDFGTSTALPEGLASDVVPGSLEDQANDRFSQYSVDVDAIYGDFTDERIWSSPPPDETQPASTTFFIINLRHTSKQLCCQH</sequence>
<name>A0AAD8XC23_GLOAC</name>
<feature type="domain" description="Zn(2)-C6 fungal-type" evidence="2">
    <location>
        <begin position="27"/>
        <end position="59"/>
    </location>
</feature>
<proteinExistence type="predicted"/>
<protein>
    <recommendedName>
        <fullName evidence="2">Zn(2)-C6 fungal-type domain-containing protein</fullName>
    </recommendedName>
</protein>